<dbReference type="Pfam" id="PF01812">
    <property type="entry name" value="5-FTHF_cyc-lig"/>
    <property type="match status" value="1"/>
</dbReference>
<evidence type="ECO:0000313" key="1">
    <source>
        <dbReference type="EMBL" id="CAK9138869.1"/>
    </source>
</evidence>
<sequence>MTLSTKRASATASPFLTSLCSAIVRTPHRNVVTMNDGDNPNQLEEIFQKKEGSPIQNFQRACEHEPITKISRRLDFGTKEEFDLRYWTEVDNAIQRIILETPWLKTSKNLCSYISSAALRKVDTSKILSEVLGDPGGEGHARSRKNVYVPRVEDRFSNMRMLKISSVDDLVASSMNILKPAPVACDLNEREDVMQACEPVDLFILPGLAFDKSGKRLGRGGVYILCSNTYNFFFWSWHYNNIYDAC</sequence>
<evidence type="ECO:0000313" key="2">
    <source>
        <dbReference type="Proteomes" id="UP001642360"/>
    </source>
</evidence>
<dbReference type="Gene3D" id="3.40.50.10420">
    <property type="entry name" value="NagB/RpiA/CoA transferase-like"/>
    <property type="match status" value="1"/>
</dbReference>
<gene>
    <name evidence="1" type="ORF">ILEXP_LOCUS6223</name>
</gene>
<dbReference type="SUPFAM" id="SSF100950">
    <property type="entry name" value="NagB/RpiA/CoA transferase-like"/>
    <property type="match status" value="1"/>
</dbReference>
<dbReference type="AlphaFoldDB" id="A0ABC8R1J2"/>
<dbReference type="PANTHER" id="PTHR23407">
    <property type="entry name" value="ATPASE INHIBITOR/5-FORMYLTETRAHYDROFOLATE CYCLO-LIGASE"/>
    <property type="match status" value="1"/>
</dbReference>
<dbReference type="InterPro" id="IPR024185">
    <property type="entry name" value="FTHF_cligase-like_sf"/>
</dbReference>
<reference evidence="1 2" key="1">
    <citation type="submission" date="2024-02" db="EMBL/GenBank/DDBJ databases">
        <authorList>
            <person name="Vignale AGUSTIN F."/>
            <person name="Sosa J E."/>
            <person name="Modenutti C."/>
        </authorList>
    </citation>
    <scope>NUCLEOTIDE SEQUENCE [LARGE SCALE GENOMIC DNA]</scope>
</reference>
<comment type="caution">
    <text evidence="1">The sequence shown here is derived from an EMBL/GenBank/DDBJ whole genome shotgun (WGS) entry which is preliminary data.</text>
</comment>
<proteinExistence type="predicted"/>
<accession>A0ABC8R1J2</accession>
<name>A0ABC8R1J2_9AQUA</name>
<dbReference type="Proteomes" id="UP001642360">
    <property type="component" value="Unassembled WGS sequence"/>
</dbReference>
<dbReference type="PANTHER" id="PTHR23407:SF10">
    <property type="entry name" value="5-FORMYLTETRAHYDROFOLATE CYCLO-LIGASE, MITOCHONDRIAL-LIKE ISOFORM X1"/>
    <property type="match status" value="1"/>
</dbReference>
<dbReference type="InterPro" id="IPR037171">
    <property type="entry name" value="NagB/RpiA_transferase-like"/>
</dbReference>
<dbReference type="EMBL" id="CAUOFW020000924">
    <property type="protein sequence ID" value="CAK9138869.1"/>
    <property type="molecule type" value="Genomic_DNA"/>
</dbReference>
<protein>
    <recommendedName>
        <fullName evidence="3">5-formyltetrahydrofolate cyclo-ligase</fullName>
    </recommendedName>
</protein>
<evidence type="ECO:0008006" key="3">
    <source>
        <dbReference type="Google" id="ProtNLM"/>
    </source>
</evidence>
<dbReference type="InterPro" id="IPR002698">
    <property type="entry name" value="FTHF_cligase"/>
</dbReference>
<organism evidence="1 2">
    <name type="scientific">Ilex paraguariensis</name>
    <name type="common">yerba mate</name>
    <dbReference type="NCBI Taxonomy" id="185542"/>
    <lineage>
        <taxon>Eukaryota</taxon>
        <taxon>Viridiplantae</taxon>
        <taxon>Streptophyta</taxon>
        <taxon>Embryophyta</taxon>
        <taxon>Tracheophyta</taxon>
        <taxon>Spermatophyta</taxon>
        <taxon>Magnoliopsida</taxon>
        <taxon>eudicotyledons</taxon>
        <taxon>Gunneridae</taxon>
        <taxon>Pentapetalae</taxon>
        <taxon>asterids</taxon>
        <taxon>campanulids</taxon>
        <taxon>Aquifoliales</taxon>
        <taxon>Aquifoliaceae</taxon>
        <taxon>Ilex</taxon>
    </lineage>
</organism>
<keyword evidence="2" id="KW-1185">Reference proteome</keyword>